<evidence type="ECO:0008006" key="4">
    <source>
        <dbReference type="Google" id="ProtNLM"/>
    </source>
</evidence>
<accession>A0A8E0WPH0</accession>
<dbReference type="InterPro" id="IPR010921">
    <property type="entry name" value="Trp_repressor/repl_initiator"/>
</dbReference>
<dbReference type="GO" id="GO:0043565">
    <property type="term" value="F:sequence-specific DNA binding"/>
    <property type="evidence" value="ECO:0007669"/>
    <property type="project" value="InterPro"/>
</dbReference>
<dbReference type="Pfam" id="PF01527">
    <property type="entry name" value="HTH_Tnp_1"/>
    <property type="match status" value="1"/>
</dbReference>
<evidence type="ECO:0000256" key="1">
    <source>
        <dbReference type="SAM" id="MobiDB-lite"/>
    </source>
</evidence>
<dbReference type="NCBIfam" id="NF047595">
    <property type="entry name" value="IS66_ISRel24_TnpA"/>
    <property type="match status" value="1"/>
</dbReference>
<name>A0A8E0WPH0_9SPHN</name>
<dbReference type="Proteomes" id="UP000028135">
    <property type="component" value="Unassembled WGS sequence"/>
</dbReference>
<dbReference type="PANTHER" id="PTHR37936">
    <property type="entry name" value="TRANSPOSASE INSC FOR INSERTION ELEMENT IS2A-RELATED"/>
    <property type="match status" value="1"/>
</dbReference>
<dbReference type="SUPFAM" id="SSF48295">
    <property type="entry name" value="TrpR-like"/>
    <property type="match status" value="1"/>
</dbReference>
<evidence type="ECO:0000313" key="3">
    <source>
        <dbReference type="Proteomes" id="UP000028135"/>
    </source>
</evidence>
<dbReference type="RefSeq" id="WP_020820682.1">
    <property type="nucleotide sequence ID" value="NZ_JANF02000085.1"/>
</dbReference>
<dbReference type="GO" id="GO:0006313">
    <property type="term" value="P:DNA transposition"/>
    <property type="evidence" value="ECO:0007669"/>
    <property type="project" value="InterPro"/>
</dbReference>
<reference evidence="2 3" key="1">
    <citation type="submission" date="2014-05" db="EMBL/GenBank/DDBJ databases">
        <title>Genome Announcement of Sphingobium lucknowense F2.</title>
        <authorList>
            <person name="Lal R."/>
            <person name="Negi V."/>
            <person name="Lata P."/>
            <person name="Sangwan N."/>
            <person name="Gupta S.K."/>
            <person name="Rao D.L.N."/>
            <person name="Das S."/>
        </authorList>
    </citation>
    <scope>NUCLEOTIDE SEQUENCE [LARGE SCALE GENOMIC DNA]</scope>
    <source>
        <strain evidence="2 3">F2</strain>
    </source>
</reference>
<dbReference type="EMBL" id="JANF02000085">
    <property type="protein sequence ID" value="KER35066.1"/>
    <property type="molecule type" value="Genomic_DNA"/>
</dbReference>
<feature type="region of interest" description="Disordered" evidence="1">
    <location>
        <begin position="87"/>
        <end position="114"/>
    </location>
</feature>
<evidence type="ECO:0000313" key="2">
    <source>
        <dbReference type="EMBL" id="KER35066.1"/>
    </source>
</evidence>
<comment type="caution">
    <text evidence="2">The sequence shown here is derived from an EMBL/GenBank/DDBJ whole genome shotgun (WGS) entry which is preliminary data.</text>
</comment>
<gene>
    <name evidence="2" type="ORF">AL00_18020</name>
</gene>
<dbReference type="Gene3D" id="1.10.10.60">
    <property type="entry name" value="Homeodomain-like"/>
    <property type="match status" value="1"/>
</dbReference>
<proteinExistence type="predicted"/>
<sequence>MIDGGGVIVRTERRRRYSDAEKATIVAESLRPDLTVTSVARRHGIAKSVIYNWRANRREAEAIAREALEFIPCGQFVATSERNPASEIIPEEPEPSVGPLAADAEVSPPTEPPRAGTIAIELGNGARLTVDSFVNEKALSRVLRALKAVPC</sequence>
<dbReference type="AlphaFoldDB" id="A0A8E0WPH0"/>
<protein>
    <recommendedName>
        <fullName evidence="4">Transposase</fullName>
    </recommendedName>
</protein>
<organism evidence="2 3">
    <name type="scientific">Sphingobium indicum F2</name>
    <dbReference type="NCBI Taxonomy" id="1450518"/>
    <lineage>
        <taxon>Bacteria</taxon>
        <taxon>Pseudomonadati</taxon>
        <taxon>Pseudomonadota</taxon>
        <taxon>Alphaproteobacteria</taxon>
        <taxon>Sphingomonadales</taxon>
        <taxon>Sphingomonadaceae</taxon>
        <taxon>Sphingobium</taxon>
    </lineage>
</organism>
<dbReference type="PANTHER" id="PTHR37936:SF3">
    <property type="entry name" value="TRANSPOSASE INSC FOR INSERTION ELEMENT IS2A-RELATED"/>
    <property type="match status" value="1"/>
</dbReference>
<dbReference type="InterPro" id="IPR002514">
    <property type="entry name" value="Transposase_8"/>
</dbReference>
<dbReference type="GO" id="GO:0004803">
    <property type="term" value="F:transposase activity"/>
    <property type="evidence" value="ECO:0007669"/>
    <property type="project" value="InterPro"/>
</dbReference>